<reference evidence="3" key="1">
    <citation type="submission" date="2015-04" db="EMBL/GenBank/DDBJ databases">
        <title>Physiological reanalysis, assessment of diazotrophy, and genome sequences of multiple isolates of Streptomyces thermoautotrophicus.</title>
        <authorList>
            <person name="MacKellar D.C."/>
            <person name="Lieber L."/>
            <person name="Norman J."/>
            <person name="Bolger A."/>
            <person name="Tobin C."/>
            <person name="Murray J.W."/>
            <person name="Chang R."/>
            <person name="Ford T."/>
            <person name="Nguyen P.Q."/>
            <person name="Woodward J."/>
            <person name="Permingeat H."/>
            <person name="Joshi N.S."/>
            <person name="Silver P.A."/>
            <person name="Usadel B."/>
            <person name="Rutherford A.W."/>
            <person name="Friesen M."/>
            <person name="Prell J."/>
        </authorList>
    </citation>
    <scope>NUCLEOTIDE SEQUENCE [LARGE SCALE GENOMIC DNA]</scope>
    <source>
        <strain evidence="3">H1</strain>
    </source>
</reference>
<feature type="region of interest" description="Disordered" evidence="1">
    <location>
        <begin position="89"/>
        <end position="120"/>
    </location>
</feature>
<dbReference type="Proteomes" id="UP000070188">
    <property type="component" value="Unassembled WGS sequence"/>
</dbReference>
<dbReference type="RefSeq" id="WP_066891197.1">
    <property type="nucleotide sequence ID" value="NZ_CP171739.1"/>
</dbReference>
<accession>A0A132MN27</accession>
<protein>
    <recommendedName>
        <fullName evidence="4">Cell wall synthesis protein Wag31</fullName>
    </recommendedName>
</protein>
<sequence length="120" mass="12968">MFWLELLIVAAVVFGVAVLATGRGGGMAEAYPDRPEPTLPEDRPLTEADVAELRFTGALRGYRMDQVDAVLDRLGHELAQRDARIAELEAALGGQPDPAPAQPGEQPRQPHRIGPEQPHA</sequence>
<dbReference type="InterPro" id="IPR019933">
    <property type="entry name" value="DivIVA_domain"/>
</dbReference>
<name>A0A132MN27_9ACTN</name>
<feature type="compositionally biased region" description="Low complexity" evidence="1">
    <location>
        <begin position="90"/>
        <end position="107"/>
    </location>
</feature>
<evidence type="ECO:0008006" key="4">
    <source>
        <dbReference type="Google" id="ProtNLM"/>
    </source>
</evidence>
<evidence type="ECO:0000313" key="3">
    <source>
        <dbReference type="Proteomes" id="UP000070188"/>
    </source>
</evidence>
<evidence type="ECO:0000313" key="2">
    <source>
        <dbReference type="EMBL" id="KWW99262.1"/>
    </source>
</evidence>
<organism evidence="2 3">
    <name type="scientific">Carbonactinospora thermoautotrophica</name>
    <dbReference type="NCBI Taxonomy" id="1469144"/>
    <lineage>
        <taxon>Bacteria</taxon>
        <taxon>Bacillati</taxon>
        <taxon>Actinomycetota</taxon>
        <taxon>Actinomycetes</taxon>
        <taxon>Kitasatosporales</taxon>
        <taxon>Carbonactinosporaceae</taxon>
        <taxon>Carbonactinospora</taxon>
    </lineage>
</organism>
<dbReference type="Gene3D" id="6.10.250.660">
    <property type="match status" value="1"/>
</dbReference>
<evidence type="ECO:0000256" key="1">
    <source>
        <dbReference type="SAM" id="MobiDB-lite"/>
    </source>
</evidence>
<gene>
    <name evidence="2" type="ORF">LI90_896</name>
</gene>
<dbReference type="PATRIC" id="fig|1469144.10.peg.1014"/>
<proteinExistence type="predicted"/>
<comment type="caution">
    <text evidence="2">The sequence shown here is derived from an EMBL/GenBank/DDBJ whole genome shotgun (WGS) entry which is preliminary data.</text>
</comment>
<dbReference type="STRING" id="1469144.LI90_896"/>
<dbReference type="EMBL" id="LAXD01000001">
    <property type="protein sequence ID" value="KWW99262.1"/>
    <property type="molecule type" value="Genomic_DNA"/>
</dbReference>
<dbReference type="NCBIfam" id="TIGR03544">
    <property type="entry name" value="DivI1A_domain"/>
    <property type="match status" value="1"/>
</dbReference>
<dbReference type="AlphaFoldDB" id="A0A132MN27"/>
<keyword evidence="3" id="KW-1185">Reference proteome</keyword>